<accession>A0A1H3N6G5</accession>
<name>A0A1H3N6G5_9RHOB</name>
<evidence type="ECO:0000313" key="1">
    <source>
        <dbReference type="EMBL" id="SDY84472.1"/>
    </source>
</evidence>
<gene>
    <name evidence="1" type="ORF">SAMN05444340_1214</name>
</gene>
<sequence length="124" mass="14562">MTEIEQNPAEMEMLRDRVEWALYTAMHDEDLQEEEELYVMAQRTFRLDSRVEWEVSISDKCDTVLTVVSSGVRLEEMTIANLIDIIAASWDEDCDHFEFRYGHYCVREDLNDLPTELFGLDSTT</sequence>
<evidence type="ECO:0000313" key="2">
    <source>
        <dbReference type="Proteomes" id="UP000199286"/>
    </source>
</evidence>
<dbReference type="RefSeq" id="WP_089885646.1">
    <property type="nucleotide sequence ID" value="NZ_FNPF01000021.1"/>
</dbReference>
<keyword evidence="2" id="KW-1185">Reference proteome</keyword>
<dbReference type="Proteomes" id="UP000199286">
    <property type="component" value="Unassembled WGS sequence"/>
</dbReference>
<dbReference type="EMBL" id="FNPF01000021">
    <property type="protein sequence ID" value="SDY84472.1"/>
    <property type="molecule type" value="Genomic_DNA"/>
</dbReference>
<reference evidence="1 2" key="1">
    <citation type="submission" date="2016-10" db="EMBL/GenBank/DDBJ databases">
        <authorList>
            <person name="de Groot N.N."/>
        </authorList>
    </citation>
    <scope>NUCLEOTIDE SEQUENCE [LARGE SCALE GENOMIC DNA]</scope>
    <source>
        <strain evidence="1 2">DSM 26880</strain>
    </source>
</reference>
<proteinExistence type="predicted"/>
<protein>
    <submittedName>
        <fullName evidence="1">Uncharacterized protein</fullName>
    </submittedName>
</protein>
<dbReference type="STRING" id="321339.SAMN05444340_1214"/>
<organism evidence="1 2">
    <name type="scientific">Citreimonas salinaria</name>
    <dbReference type="NCBI Taxonomy" id="321339"/>
    <lineage>
        <taxon>Bacteria</taxon>
        <taxon>Pseudomonadati</taxon>
        <taxon>Pseudomonadota</taxon>
        <taxon>Alphaproteobacteria</taxon>
        <taxon>Rhodobacterales</taxon>
        <taxon>Roseobacteraceae</taxon>
        <taxon>Citreimonas</taxon>
    </lineage>
</organism>
<dbReference type="AlphaFoldDB" id="A0A1H3N6G5"/>